<feature type="non-terminal residue" evidence="4">
    <location>
        <position position="1"/>
    </location>
</feature>
<dbReference type="AlphaFoldDB" id="A0A816XV40"/>
<evidence type="ECO:0000256" key="1">
    <source>
        <dbReference type="PROSITE-ProRule" id="PRU00047"/>
    </source>
</evidence>
<dbReference type="PROSITE" id="PS50158">
    <property type="entry name" value="ZF_CCHC"/>
    <property type="match status" value="1"/>
</dbReference>
<keyword evidence="1" id="KW-0863">Zinc-finger</keyword>
<evidence type="ECO:0000313" key="4">
    <source>
        <dbReference type="EMBL" id="CAF2149624.1"/>
    </source>
</evidence>
<dbReference type="SUPFAM" id="SSF56672">
    <property type="entry name" value="DNA/RNA polymerases"/>
    <property type="match status" value="1"/>
</dbReference>
<accession>A0A816XV40</accession>
<dbReference type="InterPro" id="IPR036875">
    <property type="entry name" value="Znf_CCHC_sf"/>
</dbReference>
<protein>
    <recommendedName>
        <fullName evidence="3">CCHC-type domain-containing protein</fullName>
    </recommendedName>
</protein>
<dbReference type="GO" id="GO:0008270">
    <property type="term" value="F:zinc ion binding"/>
    <property type="evidence" value="ECO:0007669"/>
    <property type="project" value="UniProtKB-KW"/>
</dbReference>
<feature type="domain" description="CCHC-type" evidence="3">
    <location>
        <begin position="274"/>
        <end position="291"/>
    </location>
</feature>
<dbReference type="Gene3D" id="3.10.10.10">
    <property type="entry name" value="HIV Type 1 Reverse Transcriptase, subunit A, domain 1"/>
    <property type="match status" value="1"/>
</dbReference>
<keyword evidence="1" id="KW-0479">Metal-binding</keyword>
<dbReference type="InterPro" id="IPR001878">
    <property type="entry name" value="Znf_CCHC"/>
</dbReference>
<dbReference type="Gene3D" id="4.10.60.10">
    <property type="entry name" value="Zinc finger, CCHC-type"/>
    <property type="match status" value="1"/>
</dbReference>
<comment type="caution">
    <text evidence="4">The sequence shown here is derived from an EMBL/GenBank/DDBJ whole genome shotgun (WGS) entry which is preliminary data.</text>
</comment>
<dbReference type="SUPFAM" id="SSF57756">
    <property type="entry name" value="Retrovirus zinc finger-like domains"/>
    <property type="match status" value="1"/>
</dbReference>
<evidence type="ECO:0000259" key="3">
    <source>
        <dbReference type="PROSITE" id="PS50158"/>
    </source>
</evidence>
<dbReference type="GO" id="GO:0003676">
    <property type="term" value="F:nucleic acid binding"/>
    <property type="evidence" value="ECO:0007669"/>
    <property type="project" value="InterPro"/>
</dbReference>
<feature type="region of interest" description="Disordered" evidence="2">
    <location>
        <begin position="236"/>
        <end position="263"/>
    </location>
</feature>
<dbReference type="Proteomes" id="UP000663856">
    <property type="component" value="Unassembled WGS sequence"/>
</dbReference>
<evidence type="ECO:0000256" key="2">
    <source>
        <dbReference type="SAM" id="MobiDB-lite"/>
    </source>
</evidence>
<proteinExistence type="predicted"/>
<sequence length="486" mass="53704">VIEPLIYSLDSTIDLQDFFKTFEKYCAAQYGCADKDSWSAALGKFLQGDISKAYIGLEGGNLKWEQLKTTLTARFSDSITRTRRFLVLFNSISQEAEENLLDLSMRVEKLARQAYPTFTQSNLDILIKEKYLAVVPEEVADKLSIAMIDKDLATTPFEKIVSLAERVQKLVPKTNIVEVARAANTVISGAAGPSNAQAQATSFRPNGGTGGNLLCTHYSKPGHTIDRCWALQPNLKPARRGNTNDNRGSYNNTGTRGGRGNFTNNRGSFTAGARRCYSCGDYGHLANACTDDKFKNKVNICSVGIFPDKALINENLMIQSCVINSDCKNLVMTIINCSNDMIQLKAGTIIAYAQKLVNKNNGEVAEAGFEWCKKEVNASENKMSESFMEMFRMDEAKLTSDQNKKVEVLLNKFSKCISLSDNDVGKTSTLSHSIKLTRDTAIKQPIRRINGELAEEVETQLQQLSEDGIITPSNSPWSSCIVPIKK</sequence>
<organism evidence="4 5">
    <name type="scientific">Rotaria magnacalcarata</name>
    <dbReference type="NCBI Taxonomy" id="392030"/>
    <lineage>
        <taxon>Eukaryota</taxon>
        <taxon>Metazoa</taxon>
        <taxon>Spiralia</taxon>
        <taxon>Gnathifera</taxon>
        <taxon>Rotifera</taxon>
        <taxon>Eurotatoria</taxon>
        <taxon>Bdelloidea</taxon>
        <taxon>Philodinida</taxon>
        <taxon>Philodinidae</taxon>
        <taxon>Rotaria</taxon>
    </lineage>
</organism>
<reference evidence="4" key="1">
    <citation type="submission" date="2021-02" db="EMBL/GenBank/DDBJ databases">
        <authorList>
            <person name="Nowell W R."/>
        </authorList>
    </citation>
    <scope>NUCLEOTIDE SEQUENCE</scope>
</reference>
<dbReference type="PANTHER" id="PTHR19963">
    <property type="entry name" value="CCHC-TYPE DOMAIN-CONTAINING PROTEIN"/>
    <property type="match status" value="1"/>
</dbReference>
<evidence type="ECO:0000313" key="5">
    <source>
        <dbReference type="Proteomes" id="UP000663856"/>
    </source>
</evidence>
<keyword evidence="1" id="KW-0862">Zinc</keyword>
<dbReference type="InterPro" id="IPR043502">
    <property type="entry name" value="DNA/RNA_pol_sf"/>
</dbReference>
<dbReference type="EMBL" id="CAJNRF010013487">
    <property type="protein sequence ID" value="CAF2149624.1"/>
    <property type="molecule type" value="Genomic_DNA"/>
</dbReference>
<dbReference type="PANTHER" id="PTHR19963:SF30">
    <property type="entry name" value="ENDONUCLEASE_EXONUCLEASE_PHOSPHATASE DOMAIN-CONTAINING PROTEIN"/>
    <property type="match status" value="1"/>
</dbReference>
<gene>
    <name evidence="4" type="ORF">WKI299_LOCUS30053</name>
</gene>
<name>A0A816XV40_9BILA</name>